<dbReference type="EMBL" id="JBHRSL010000006">
    <property type="protein sequence ID" value="MFC3051994.1"/>
    <property type="molecule type" value="Genomic_DNA"/>
</dbReference>
<dbReference type="Proteomes" id="UP001595444">
    <property type="component" value="Unassembled WGS sequence"/>
</dbReference>
<comment type="caution">
    <text evidence="9">The sequence shown here is derived from an EMBL/GenBank/DDBJ whole genome shotgun (WGS) entry which is preliminary data.</text>
</comment>
<evidence type="ECO:0000313" key="10">
    <source>
        <dbReference type="Proteomes" id="UP001595444"/>
    </source>
</evidence>
<dbReference type="InterPro" id="IPR029017">
    <property type="entry name" value="Enolase-like_N"/>
</dbReference>
<dbReference type="PANTHER" id="PTHR48073">
    <property type="entry name" value="O-SUCCINYLBENZOATE SYNTHASE-RELATED"/>
    <property type="match status" value="1"/>
</dbReference>
<dbReference type="InterPro" id="IPR013342">
    <property type="entry name" value="Mandelate_racemase_C"/>
</dbReference>
<keyword evidence="7" id="KW-0413">Isomerase</keyword>
<dbReference type="NCBIfam" id="TIGR02534">
    <property type="entry name" value="mucon_cyclo"/>
    <property type="match status" value="1"/>
</dbReference>
<dbReference type="SFLD" id="SFLDG00180">
    <property type="entry name" value="muconate_cycloisomerase"/>
    <property type="match status" value="1"/>
</dbReference>
<protein>
    <submittedName>
        <fullName evidence="9">Muconate/chloromuconate family cycloisomerase</fullName>
    </submittedName>
</protein>
<dbReference type="SUPFAM" id="SSF54826">
    <property type="entry name" value="Enolase N-terminal domain-like"/>
    <property type="match status" value="1"/>
</dbReference>
<proteinExistence type="inferred from homology"/>
<evidence type="ECO:0000256" key="5">
    <source>
        <dbReference type="ARBA" id="ARBA00022797"/>
    </source>
</evidence>
<evidence type="ECO:0000256" key="4">
    <source>
        <dbReference type="ARBA" id="ARBA00022723"/>
    </source>
</evidence>
<keyword evidence="4" id="KW-0479">Metal-binding</keyword>
<name>A0ABV7D4B3_9PROT</name>
<sequence length="386" mass="40865">MSGKGPLANMEHGDLIERVETHILRIPTIRAHKLSVATMQEQRLVIVKITTAGGVVGYGEATTIGGLSYTDESPDSIQLTIDLYFADLIKGCSATRPAEIMAKIRKMAVGNYFAKNAVETALFDILGKLAGLPVSELLGGRVRNTLPVAWTLASGDTAKDIEEGRAMLKARRHNIFKLKIGARAWREDVAHVAAIADAFRGEADIRVDVNQAWDMTTARCAIPALAEAGVTLIEQPMKGTNLDGARELRSISSAAIMADEALRGGVSPALEIIKARAADVLSLKIAQAGGLFSCRDVAQMGLAAGLELYGGTMLEGSVGTTATAQMLVTLPQITWGTELFGPLLLTEDILTKPLTYKDFALVVPDGPGLGVEINDAALGAFTEGKG</sequence>
<dbReference type="RefSeq" id="WP_228073847.1">
    <property type="nucleotide sequence ID" value="NZ_CP061205.1"/>
</dbReference>
<organism evidence="9 10">
    <name type="scientific">Kordiimonas pumila</name>
    <dbReference type="NCBI Taxonomy" id="2161677"/>
    <lineage>
        <taxon>Bacteria</taxon>
        <taxon>Pseudomonadati</taxon>
        <taxon>Pseudomonadota</taxon>
        <taxon>Alphaproteobacteria</taxon>
        <taxon>Kordiimonadales</taxon>
        <taxon>Kordiimonadaceae</taxon>
        <taxon>Kordiimonas</taxon>
    </lineage>
</organism>
<dbReference type="PROSITE" id="PS00908">
    <property type="entry name" value="MR_MLE_1"/>
    <property type="match status" value="1"/>
</dbReference>
<comment type="cofactor">
    <cofactor evidence="1">
        <name>Mn(2+)</name>
        <dbReference type="ChEBI" id="CHEBI:29035"/>
    </cofactor>
</comment>
<dbReference type="SUPFAM" id="SSF51604">
    <property type="entry name" value="Enolase C-terminal domain-like"/>
    <property type="match status" value="1"/>
</dbReference>
<accession>A0ABV7D4B3</accession>
<dbReference type="Gene3D" id="3.20.20.120">
    <property type="entry name" value="Enolase-like C-terminal domain"/>
    <property type="match status" value="1"/>
</dbReference>
<evidence type="ECO:0000256" key="7">
    <source>
        <dbReference type="ARBA" id="ARBA00023235"/>
    </source>
</evidence>
<dbReference type="InterPro" id="IPR013370">
    <property type="entry name" value="Chloromuconate_cycloisomerase"/>
</dbReference>
<evidence type="ECO:0000256" key="3">
    <source>
        <dbReference type="ARBA" id="ARBA00008031"/>
    </source>
</evidence>
<evidence type="ECO:0000256" key="6">
    <source>
        <dbReference type="ARBA" id="ARBA00023211"/>
    </source>
</evidence>
<keyword evidence="6" id="KW-0464">Manganese</keyword>
<feature type="domain" description="Mandelate racemase/muconate lactonizing enzyme C-terminal" evidence="8">
    <location>
        <begin position="158"/>
        <end position="255"/>
    </location>
</feature>
<dbReference type="SMART" id="SM00922">
    <property type="entry name" value="MR_MLE"/>
    <property type="match status" value="1"/>
</dbReference>
<dbReference type="Gene3D" id="3.30.390.10">
    <property type="entry name" value="Enolase-like, N-terminal domain"/>
    <property type="match status" value="1"/>
</dbReference>
<evidence type="ECO:0000313" key="9">
    <source>
        <dbReference type="EMBL" id="MFC3051994.1"/>
    </source>
</evidence>
<dbReference type="SFLD" id="SFLDS00001">
    <property type="entry name" value="Enolase"/>
    <property type="match status" value="1"/>
</dbReference>
<dbReference type="Pfam" id="PF02746">
    <property type="entry name" value="MR_MLE_N"/>
    <property type="match status" value="1"/>
</dbReference>
<evidence type="ECO:0000256" key="1">
    <source>
        <dbReference type="ARBA" id="ARBA00001936"/>
    </source>
</evidence>
<dbReference type="InterPro" id="IPR036849">
    <property type="entry name" value="Enolase-like_C_sf"/>
</dbReference>
<dbReference type="Pfam" id="PF13378">
    <property type="entry name" value="MR_MLE_C"/>
    <property type="match status" value="1"/>
</dbReference>
<dbReference type="InterPro" id="IPR013341">
    <property type="entry name" value="Mandelate_racemase_N_dom"/>
</dbReference>
<gene>
    <name evidence="9" type="ORF">ACFOKA_08755</name>
</gene>
<reference evidence="10" key="1">
    <citation type="journal article" date="2019" name="Int. J. Syst. Evol. Microbiol.">
        <title>The Global Catalogue of Microorganisms (GCM) 10K type strain sequencing project: providing services to taxonomists for standard genome sequencing and annotation.</title>
        <authorList>
            <consortium name="The Broad Institute Genomics Platform"/>
            <consortium name="The Broad Institute Genome Sequencing Center for Infectious Disease"/>
            <person name="Wu L."/>
            <person name="Ma J."/>
        </authorList>
    </citation>
    <scope>NUCLEOTIDE SEQUENCE [LARGE SCALE GENOMIC DNA]</scope>
    <source>
        <strain evidence="10">KCTC 62164</strain>
    </source>
</reference>
<dbReference type="PROSITE" id="PS00909">
    <property type="entry name" value="MR_MLE_2"/>
    <property type="match status" value="1"/>
</dbReference>
<comment type="pathway">
    <text evidence="2">Aromatic compound metabolism.</text>
</comment>
<comment type="similarity">
    <text evidence="3">Belongs to the mandelate racemase/muconate lactonizing enzyme family.</text>
</comment>
<dbReference type="SFLD" id="SFLDG01258">
    <property type="entry name" value="(chloro)muconate_cycloisomeras"/>
    <property type="match status" value="1"/>
</dbReference>
<evidence type="ECO:0000256" key="2">
    <source>
        <dbReference type="ARBA" id="ARBA00005211"/>
    </source>
</evidence>
<dbReference type="PANTHER" id="PTHR48073:SF2">
    <property type="entry name" value="O-SUCCINYLBENZOATE SYNTHASE"/>
    <property type="match status" value="1"/>
</dbReference>
<evidence type="ECO:0000259" key="8">
    <source>
        <dbReference type="SMART" id="SM00922"/>
    </source>
</evidence>
<keyword evidence="5" id="KW-0058">Aromatic hydrocarbons catabolism</keyword>
<dbReference type="InterPro" id="IPR029065">
    <property type="entry name" value="Enolase_C-like"/>
</dbReference>
<dbReference type="InterPro" id="IPR018110">
    <property type="entry name" value="Mandel_Rmase/mucon_lact_enz_CS"/>
</dbReference>
<dbReference type="CDD" id="cd03318">
    <property type="entry name" value="MLE"/>
    <property type="match status" value="1"/>
</dbReference>
<keyword evidence="10" id="KW-1185">Reference proteome</keyword>